<feature type="domain" description="Molybdopterin oxidoreductase" evidence="1">
    <location>
        <begin position="113"/>
        <end position="409"/>
    </location>
</feature>
<keyword evidence="2" id="KW-0496">Mitochondrion</keyword>
<dbReference type="InterPro" id="IPR006656">
    <property type="entry name" value="Mopterin_OxRdtase"/>
</dbReference>
<proteinExistence type="predicted"/>
<sequence>MGALTLKVFSDELREWEFIEGEAIDPTDSFGVSLRLSIRENQIFLAEPNDPSTPWLTDKGRLFFDGMFEKSPSTATDWKKFFENVSELMYFMDHLNFHKRNAFSFIFVFENLSLETLNMLYLLKQNCSLIELRKLENYKDLNDFESQYQLGSSTEKSKLHISTLGILVNTNPRYEGYILNLNLRQRFLKGNFKLLNLGSTLDLTFPTYNLGSNFGILKSLAEGTHVFCQDIKTASFPILITNTDLFKRSDAKIFVDVLKYASVLDTAWNGINVLNPNISSVGIQSLNKFLPLSNQDFVNFFGFYYINVSLSSAANMQKLVELYMLKIFNSNKTLANKILVDQNVHAFNKSSYDQFKNHLFNSYVHLPSNLFLEDSETYFNTQGLIKRTTKLIHFKKDAKTNWQITRKFYANTKSMLFFNNTRDNNLINFDSINSFNFKNYINFQFYSLNTLTSLSFYLTNNNSPLTSSPIISIKRPKVKVLNTKIKGWLDDFFNGNGKDLFSYNSSVLVNCSKITRSSTTNFFKIVRTKLNGY</sequence>
<gene>
    <name evidence="2" type="primary">nad11-b</name>
</gene>
<dbReference type="AlphaFoldDB" id="I6N5Q4"/>
<reference evidence="2" key="1">
    <citation type="journal article" date="2012" name="PLoS ONE">
        <title>Tertiary endosymbiosis in two dinotoms has generated little change in the mitochondrial genomes of their dinoflagellate hosts and diatom endosymbionts.</title>
        <authorList>
            <person name="Imanian B."/>
            <person name="Pombert J.F."/>
            <person name="Dorrell R.G."/>
            <person name="Burki F."/>
            <person name="Keeling P.J."/>
        </authorList>
    </citation>
    <scope>NUCLEOTIDE SEQUENCE</scope>
</reference>
<name>I6N5Q4_9STRA</name>
<evidence type="ECO:0000259" key="1">
    <source>
        <dbReference type="Pfam" id="PF00384"/>
    </source>
</evidence>
<dbReference type="Pfam" id="PF00384">
    <property type="entry name" value="Molybdopterin"/>
    <property type="match status" value="1"/>
</dbReference>
<geneLocation type="mitochondrion" evidence="2"/>
<dbReference type="SUPFAM" id="SSF53706">
    <property type="entry name" value="Formate dehydrogenase/DMSO reductase, domains 1-3"/>
    <property type="match status" value="1"/>
</dbReference>
<dbReference type="GO" id="GO:0016491">
    <property type="term" value="F:oxidoreductase activity"/>
    <property type="evidence" value="ECO:0007669"/>
    <property type="project" value="InterPro"/>
</dbReference>
<protein>
    <submittedName>
        <fullName evidence="2">Truncated NADH dehydrogenase subunit 11</fullName>
    </submittedName>
</protein>
<organism evidence="2">
    <name type="scientific">Durinskia baltica diatom endosymbiont</name>
    <dbReference type="NCBI Taxonomy" id="1079368"/>
    <lineage>
        <taxon>Eukaryota</taxon>
        <taxon>Sar</taxon>
        <taxon>Stramenopiles</taxon>
        <taxon>Ochrophyta</taxon>
        <taxon>Bacillariophyta</taxon>
        <taxon>Bacillariophyceae</taxon>
        <taxon>Bacillariophycidae</taxon>
    </lineage>
</organism>
<accession>I6N5Q4</accession>
<evidence type="ECO:0000313" key="2">
    <source>
        <dbReference type="EMBL" id="AEP20711.1"/>
    </source>
</evidence>
<dbReference type="EMBL" id="JN378735">
    <property type="protein sequence ID" value="AEP20711.1"/>
    <property type="molecule type" value="Genomic_DNA"/>
</dbReference>